<accession>A0ACC1JBD8</accession>
<proteinExistence type="predicted"/>
<name>A0ACC1JBD8_9FUNG</name>
<gene>
    <name evidence="1" type="ORF">FBU59_002468</name>
</gene>
<protein>
    <submittedName>
        <fullName evidence="1">Uncharacterized protein</fullName>
    </submittedName>
</protein>
<evidence type="ECO:0000313" key="2">
    <source>
        <dbReference type="Proteomes" id="UP001150603"/>
    </source>
</evidence>
<dbReference type="Proteomes" id="UP001150603">
    <property type="component" value="Unassembled WGS sequence"/>
</dbReference>
<comment type="caution">
    <text evidence="1">The sequence shown here is derived from an EMBL/GenBank/DDBJ whole genome shotgun (WGS) entry which is preliminary data.</text>
</comment>
<keyword evidence="2" id="KW-1185">Reference proteome</keyword>
<reference evidence="1" key="1">
    <citation type="submission" date="2022-07" db="EMBL/GenBank/DDBJ databases">
        <title>Phylogenomic reconstructions and comparative analyses of Kickxellomycotina fungi.</title>
        <authorList>
            <person name="Reynolds N.K."/>
            <person name="Stajich J.E."/>
            <person name="Barry K."/>
            <person name="Grigoriev I.V."/>
            <person name="Crous P."/>
            <person name="Smith M.E."/>
        </authorList>
    </citation>
    <scope>NUCLEOTIDE SEQUENCE</scope>
    <source>
        <strain evidence="1">NRRL 5244</strain>
    </source>
</reference>
<sequence length="561" mass="64380">MDINVLFERLRAKLGDGAVYANLQEPMRTVMERRMIAMSGAIRAKPDWTTKMHDAEIRQKWTAEAKDQGLTDLEIKYVLEELEYYAKLRDPETGVEISGVDMVWSSDSLIDSDLAQELQCYAAILEDIPEKLRDWHPNTNEQVLNLIHPSLYPLFYNRSFLCGPIASPAAALALPTIKSQPCGLHEWRRATADSGMGNVPVRGDYLSEKYCWLPSEFHVRDDGSVGIESYINNLHPVKHAKLYPTIANIFARFVPMFENVVTDLGFMLGCRVVPDPYAWFSNEGNPYDAGQDEKNSEDYASTVDDRYDEWIRTREFLSPPPSEFRMPDRPIPAFSFRGRRLQVIVKMSNILLTPDKPEYEGGSWHVEAMANEHIIATGIYYYDVDNITESKLNFRQSVEEYIPYEQDDERGIRLAYGIEVDDDRDAMVSQELGGVEARNGRCICFPNVYQHQVSGFKLKDPSRPGHRKILAFFLIDPSMRIPSTAIVPPQQQDWWAEDLFKLSLFGDLPLTVQKCLIEHVEWPMSLERAKEERLKLMAERSSNNADVSSTYFEQEFSLCEH</sequence>
<evidence type="ECO:0000313" key="1">
    <source>
        <dbReference type="EMBL" id="KAJ1944901.1"/>
    </source>
</evidence>
<dbReference type="EMBL" id="JANBPW010001353">
    <property type="protein sequence ID" value="KAJ1944901.1"/>
    <property type="molecule type" value="Genomic_DNA"/>
</dbReference>
<organism evidence="1 2">
    <name type="scientific">Linderina macrospora</name>
    <dbReference type="NCBI Taxonomy" id="4868"/>
    <lineage>
        <taxon>Eukaryota</taxon>
        <taxon>Fungi</taxon>
        <taxon>Fungi incertae sedis</taxon>
        <taxon>Zoopagomycota</taxon>
        <taxon>Kickxellomycotina</taxon>
        <taxon>Kickxellomycetes</taxon>
        <taxon>Kickxellales</taxon>
        <taxon>Kickxellaceae</taxon>
        <taxon>Linderina</taxon>
    </lineage>
</organism>